<proteinExistence type="inferred from homology"/>
<gene>
    <name evidence="7" type="ORF">BN112_3877</name>
</gene>
<dbReference type="NCBIfam" id="NF003031">
    <property type="entry name" value="PRK03910.1-4"/>
    <property type="match status" value="1"/>
</dbReference>
<evidence type="ECO:0000259" key="6">
    <source>
        <dbReference type="Pfam" id="PF00291"/>
    </source>
</evidence>
<dbReference type="InterPro" id="IPR036052">
    <property type="entry name" value="TrpB-like_PALP_sf"/>
</dbReference>
<comment type="similarity">
    <text evidence="2">Belongs to the ACC deaminase/D-cysteine desulfhydrase family.</text>
</comment>
<dbReference type="GO" id="GO:0019148">
    <property type="term" value="F:D-cysteine desulfhydrase activity"/>
    <property type="evidence" value="ECO:0007669"/>
    <property type="project" value="TreeGrafter"/>
</dbReference>
<evidence type="ECO:0000256" key="1">
    <source>
        <dbReference type="ARBA" id="ARBA00001933"/>
    </source>
</evidence>
<keyword evidence="7" id="KW-0378">Hydrolase</keyword>
<evidence type="ECO:0000256" key="2">
    <source>
        <dbReference type="ARBA" id="ARBA00008639"/>
    </source>
</evidence>
<dbReference type="GO" id="GO:0008660">
    <property type="term" value="F:1-aminocyclopropane-1-carboxylate deaminase activity"/>
    <property type="evidence" value="ECO:0007669"/>
    <property type="project" value="UniProtKB-EC"/>
</dbReference>
<dbReference type="HOGENOM" id="CLU_048897_1_0_4"/>
<keyword evidence="3 5" id="KW-0663">Pyridoxal phosphate</keyword>
<dbReference type="PANTHER" id="PTHR43780:SF2">
    <property type="entry name" value="1-AMINOCYCLOPROPANE-1-CARBOXYLATE DEAMINASE-RELATED"/>
    <property type="match status" value="1"/>
</dbReference>
<dbReference type="AlphaFoldDB" id="A0A0C6P8B2"/>
<dbReference type="GeneID" id="93205871"/>
<protein>
    <submittedName>
        <fullName evidence="7">Putative 1-aminocyclopropane-1-carboxylate deaminase</fullName>
        <ecNumber evidence="7">3.5.99.7</ecNumber>
    </submittedName>
</protein>
<dbReference type="SUPFAM" id="SSF53686">
    <property type="entry name" value="Tryptophan synthase beta subunit-like PLP-dependent enzymes"/>
    <property type="match status" value="1"/>
</dbReference>
<dbReference type="PIRSF" id="PIRSF006278">
    <property type="entry name" value="ACCD_DCysDesulf"/>
    <property type="match status" value="1"/>
</dbReference>
<dbReference type="EC" id="3.5.99.7" evidence="7"/>
<sequence length="341" mass="35987">MLHLAKFPRIKLGHFPTPLEFMPNLTRHLGGPNLYIKRDDCTGLATGGNKTRKLEFLVAQAVAQGADTLITQGAVQSNHARQTAAAAARVGMKCKILLEERVPHPDDDYSHSGNVMLDGLMDGEIVARLPAGTDMQQAMEDLARELAGRGSKPYVIAGGGSTPVGALGYVACAQELLHQSFETGLRIDHVVHATGSAGTQAGLVVGLRAGNSGIPVYGISVRAPKPRQEENVWKLVQSTVDYMGLPASAVERADVVANSDYVGEGYGISTDAMIEAVHMTAALEAILLDPVYSGKGMAGLIGLIRSGHFKQGENVVFVHTGGAVGLFGYRRAFEGLPPLAA</sequence>
<dbReference type="NCBIfam" id="TIGR01275">
    <property type="entry name" value="ACC_deam_rel"/>
    <property type="match status" value="1"/>
</dbReference>
<evidence type="ECO:0000313" key="7">
    <source>
        <dbReference type="EMBL" id="CCJ55791.1"/>
    </source>
</evidence>
<dbReference type="PANTHER" id="PTHR43780">
    <property type="entry name" value="1-AMINOCYCLOPROPANE-1-CARBOXYLATE DEAMINASE-RELATED"/>
    <property type="match status" value="1"/>
</dbReference>
<name>A0A0C6P8B2_BORBO</name>
<accession>A0A0C6P8B2</accession>
<dbReference type="InterPro" id="IPR027278">
    <property type="entry name" value="ACCD_DCysDesulf"/>
</dbReference>
<dbReference type="EMBL" id="HE965806">
    <property type="protein sequence ID" value="CCJ55791.1"/>
    <property type="molecule type" value="Genomic_DNA"/>
</dbReference>
<evidence type="ECO:0000256" key="4">
    <source>
        <dbReference type="PIRSR" id="PIRSR006278-1"/>
    </source>
</evidence>
<feature type="domain" description="Tryptophan synthase beta chain-like PALP" evidence="6">
    <location>
        <begin position="11"/>
        <end position="321"/>
    </location>
</feature>
<dbReference type="InterPro" id="IPR005966">
    <property type="entry name" value="D-Cys_desShydrase"/>
</dbReference>
<dbReference type="Pfam" id="PF00291">
    <property type="entry name" value="PALP"/>
    <property type="match status" value="1"/>
</dbReference>
<dbReference type="Gene3D" id="3.40.50.1100">
    <property type="match status" value="2"/>
</dbReference>
<dbReference type="Proteomes" id="UP000007564">
    <property type="component" value="Chromosome"/>
</dbReference>
<feature type="active site" description="Nucleophile" evidence="4">
    <location>
        <position position="77"/>
    </location>
</feature>
<reference evidence="7 8" key="1">
    <citation type="journal article" date="2012" name="BMC Genomics">
        <title>Comparative genomics of the classical Bordetella subspecies: the evolution and exchange of virulence-associated diversity amongst closely related pathogens.</title>
        <authorList>
            <person name="Park J."/>
            <person name="Zhang Y."/>
            <person name="Buboltz A.M."/>
            <person name="Zhang X."/>
            <person name="Schuster S.C."/>
            <person name="Ahuja U."/>
            <person name="Liu M."/>
            <person name="Miller J.F."/>
            <person name="Sebaihia M."/>
            <person name="Bentley S.D."/>
            <person name="Parkhill J."/>
            <person name="Harvill E.T."/>
        </authorList>
    </citation>
    <scope>NUCLEOTIDE SEQUENCE [LARGE SCALE GENOMIC DNA]</scope>
    <source>
        <strain evidence="7 8">253</strain>
    </source>
</reference>
<dbReference type="KEGG" id="bbh:BN112_3877"/>
<feature type="modified residue" description="N6-(pyridoxal phosphate)lysine" evidence="5">
    <location>
        <position position="50"/>
    </location>
</feature>
<dbReference type="OrthoDB" id="9801249at2"/>
<comment type="cofactor">
    <cofactor evidence="1">
        <name>pyridoxal 5'-phosphate</name>
        <dbReference type="ChEBI" id="CHEBI:597326"/>
    </cofactor>
</comment>
<dbReference type="InterPro" id="IPR001926">
    <property type="entry name" value="TrpB-like_PALP"/>
</dbReference>
<organism evidence="7 8">
    <name type="scientific">Bordetella bronchiseptica 253</name>
    <dbReference type="NCBI Taxonomy" id="568707"/>
    <lineage>
        <taxon>Bacteria</taxon>
        <taxon>Pseudomonadati</taxon>
        <taxon>Pseudomonadota</taxon>
        <taxon>Betaproteobacteria</taxon>
        <taxon>Burkholderiales</taxon>
        <taxon>Alcaligenaceae</taxon>
        <taxon>Bordetella</taxon>
    </lineage>
</organism>
<evidence type="ECO:0000256" key="5">
    <source>
        <dbReference type="PIRSR" id="PIRSR006278-2"/>
    </source>
</evidence>
<dbReference type="RefSeq" id="WP_003815232.1">
    <property type="nucleotide sequence ID" value="NC_019382.1"/>
</dbReference>
<evidence type="ECO:0000313" key="8">
    <source>
        <dbReference type="Proteomes" id="UP000007564"/>
    </source>
</evidence>
<evidence type="ECO:0000256" key="3">
    <source>
        <dbReference type="ARBA" id="ARBA00022898"/>
    </source>
</evidence>